<dbReference type="Pfam" id="PF04116">
    <property type="entry name" value="FA_hydroxylase"/>
    <property type="match status" value="1"/>
</dbReference>
<evidence type="ECO:0000256" key="2">
    <source>
        <dbReference type="ARBA" id="ARBA00009324"/>
    </source>
</evidence>
<evidence type="ECO:0000256" key="6">
    <source>
        <dbReference type="SAM" id="Phobius"/>
    </source>
</evidence>
<evidence type="ECO:0000256" key="4">
    <source>
        <dbReference type="ARBA" id="ARBA00022989"/>
    </source>
</evidence>
<gene>
    <name evidence="8" type="ORF">PPAR00522_LOCUS16467</name>
</gene>
<dbReference type="GO" id="GO:0008610">
    <property type="term" value="P:lipid biosynthetic process"/>
    <property type="evidence" value="ECO:0007669"/>
    <property type="project" value="InterPro"/>
</dbReference>
<dbReference type="InterPro" id="IPR006694">
    <property type="entry name" value="Fatty_acid_hydroxylase"/>
</dbReference>
<feature type="domain" description="Fatty acid hydroxylase" evidence="7">
    <location>
        <begin position="118"/>
        <end position="254"/>
    </location>
</feature>
<accession>A0A7S0V8Y2</accession>
<keyword evidence="5 6" id="KW-0472">Membrane</keyword>
<comment type="subcellular location">
    <subcellularLocation>
        <location evidence="1">Membrane</location>
    </subcellularLocation>
</comment>
<feature type="transmembrane region" description="Helical" evidence="6">
    <location>
        <begin position="110"/>
        <end position="131"/>
    </location>
</feature>
<evidence type="ECO:0000256" key="5">
    <source>
        <dbReference type="ARBA" id="ARBA00023136"/>
    </source>
</evidence>
<keyword evidence="4 6" id="KW-1133">Transmembrane helix</keyword>
<keyword evidence="3 6" id="KW-0812">Transmembrane</keyword>
<proteinExistence type="inferred from homology"/>
<dbReference type="GO" id="GO:0016491">
    <property type="term" value="F:oxidoreductase activity"/>
    <property type="evidence" value="ECO:0007669"/>
    <property type="project" value="InterPro"/>
</dbReference>
<evidence type="ECO:0000256" key="1">
    <source>
        <dbReference type="ARBA" id="ARBA00004370"/>
    </source>
</evidence>
<evidence type="ECO:0000259" key="7">
    <source>
        <dbReference type="Pfam" id="PF04116"/>
    </source>
</evidence>
<evidence type="ECO:0000256" key="3">
    <source>
        <dbReference type="ARBA" id="ARBA00022692"/>
    </source>
</evidence>
<dbReference type="InterPro" id="IPR050307">
    <property type="entry name" value="Sterol_Desaturase_Related"/>
</dbReference>
<comment type="similarity">
    <text evidence="2">Belongs to the sterol desaturase family.</text>
</comment>
<reference evidence="8" key="1">
    <citation type="submission" date="2021-01" db="EMBL/GenBank/DDBJ databases">
        <authorList>
            <person name="Corre E."/>
            <person name="Pelletier E."/>
            <person name="Niang G."/>
            <person name="Scheremetjew M."/>
            <person name="Finn R."/>
            <person name="Kale V."/>
            <person name="Holt S."/>
            <person name="Cochrane G."/>
            <person name="Meng A."/>
            <person name="Brown T."/>
            <person name="Cohen L."/>
        </authorList>
    </citation>
    <scope>NUCLEOTIDE SEQUENCE</scope>
    <source>
        <strain evidence="8">SAG 63-3</strain>
    </source>
</reference>
<protein>
    <recommendedName>
        <fullName evidence="7">Fatty acid hydroxylase domain-containing protein</fullName>
    </recommendedName>
</protein>
<dbReference type="AlphaFoldDB" id="A0A7S0V8Y2"/>
<dbReference type="PANTHER" id="PTHR11863">
    <property type="entry name" value="STEROL DESATURASE"/>
    <property type="match status" value="1"/>
</dbReference>
<organism evidence="8">
    <name type="scientific">Polytomella parva</name>
    <dbReference type="NCBI Taxonomy" id="51329"/>
    <lineage>
        <taxon>Eukaryota</taxon>
        <taxon>Viridiplantae</taxon>
        <taxon>Chlorophyta</taxon>
        <taxon>core chlorophytes</taxon>
        <taxon>Chlorophyceae</taxon>
        <taxon>CS clade</taxon>
        <taxon>Chlamydomonadales</taxon>
        <taxon>Chlamydomonadaceae</taxon>
        <taxon>Polytomella</taxon>
    </lineage>
</organism>
<dbReference type="EMBL" id="HBFM01025429">
    <property type="protein sequence ID" value="CAD8783173.1"/>
    <property type="molecule type" value="Transcribed_RNA"/>
</dbReference>
<feature type="transmembrane region" description="Helical" evidence="6">
    <location>
        <begin position="29"/>
        <end position="47"/>
    </location>
</feature>
<dbReference type="GO" id="GO:0016020">
    <property type="term" value="C:membrane"/>
    <property type="evidence" value="ECO:0007669"/>
    <property type="project" value="UniProtKB-SubCell"/>
</dbReference>
<dbReference type="GO" id="GO:0005506">
    <property type="term" value="F:iron ion binding"/>
    <property type="evidence" value="ECO:0007669"/>
    <property type="project" value="InterPro"/>
</dbReference>
<evidence type="ECO:0000313" key="8">
    <source>
        <dbReference type="EMBL" id="CAD8783173.1"/>
    </source>
</evidence>
<name>A0A7S0V8Y2_9CHLO</name>
<sequence length="282" mass="32603">MQAYIDSILPQAQKIYQDILNPSSVEFKFIFYPVIAYWVLAASFDVLDRLKLSFTERFRIRRVEPGKPNGITVSHVVIRVFWQHIIQVSITIVALVFDDKMCAIGNQRPGWIKSTCLFIFGLFVMDTYQYFVHRYMHTNTYLYKKLHSTHHRLLKPYAYGALYNHPLEALILDTLGGVITHYAARLTCNTAVAVMTFATVKTVLDHCGYRFPINPLHNVFPNSTAYHDVHHDIRFIKTNFSQPFFTHWDILLGTYKNPAEVHVQTNSQDSDASAAISLKKRK</sequence>